<protein>
    <submittedName>
        <fullName evidence="7">Acetyltransferase (GNAT) family protein</fullName>
    </submittedName>
</protein>
<dbReference type="InterPro" id="IPR016181">
    <property type="entry name" value="Acyl_CoA_acyltransferase"/>
</dbReference>
<dbReference type="PROSITE" id="PS51186">
    <property type="entry name" value="GNAT"/>
    <property type="match status" value="1"/>
</dbReference>
<gene>
    <name evidence="7" type="ORF">FBZ88_13513</name>
</gene>
<evidence type="ECO:0000259" key="6">
    <source>
        <dbReference type="PROSITE" id="PS51186"/>
    </source>
</evidence>
<proteinExistence type="predicted"/>
<dbReference type="GO" id="GO:0016747">
    <property type="term" value="F:acyltransferase activity, transferring groups other than amino-acyl groups"/>
    <property type="evidence" value="ECO:0007669"/>
    <property type="project" value="InterPro"/>
</dbReference>
<dbReference type="SUPFAM" id="SSF55729">
    <property type="entry name" value="Acyl-CoA N-acyltransferases (Nat)"/>
    <property type="match status" value="1"/>
</dbReference>
<accession>A0A560EWM0</accession>
<evidence type="ECO:0000256" key="2">
    <source>
        <dbReference type="ARBA" id="ARBA00022649"/>
    </source>
</evidence>
<sequence length="170" mass="18340">MGFRIEPLAAHGRAAFACGVPALDRYFREIVTQDIRRRVSNCFIALSAEGTVAAYYTLAATSLPITDLPAEDAVKLPRYPLLPAGLIGRLAVDDRFKGQGLGSALIVDAIGRVARADPAVFALVVDAKDEAAVRFYQHLGFQSFISHPMKLYLPVAAALKRLASQAQSLK</sequence>
<dbReference type="InterPro" id="IPR000182">
    <property type="entry name" value="GNAT_dom"/>
</dbReference>
<dbReference type="EMBL" id="VITO01000035">
    <property type="protein sequence ID" value="TWB13761.1"/>
    <property type="molecule type" value="Genomic_DNA"/>
</dbReference>
<evidence type="ECO:0000313" key="8">
    <source>
        <dbReference type="Proteomes" id="UP000316545"/>
    </source>
</evidence>
<dbReference type="PANTHER" id="PTHR36449">
    <property type="entry name" value="ACETYLTRANSFERASE-RELATED"/>
    <property type="match status" value="1"/>
</dbReference>
<organism evidence="7 8">
    <name type="scientific">Nitrospirillum amazonense</name>
    <dbReference type="NCBI Taxonomy" id="28077"/>
    <lineage>
        <taxon>Bacteria</taxon>
        <taxon>Pseudomonadati</taxon>
        <taxon>Pseudomonadota</taxon>
        <taxon>Alphaproteobacteria</taxon>
        <taxon>Rhodospirillales</taxon>
        <taxon>Azospirillaceae</taxon>
        <taxon>Nitrospirillum</taxon>
    </lineage>
</organism>
<comment type="catalytic activity">
    <reaction evidence="5">
        <text>glycyl-tRNA(Gly) + acetyl-CoA = N-acetylglycyl-tRNA(Gly) + CoA + H(+)</text>
        <dbReference type="Rhea" id="RHEA:81867"/>
        <dbReference type="Rhea" id="RHEA-COMP:9683"/>
        <dbReference type="Rhea" id="RHEA-COMP:19766"/>
        <dbReference type="ChEBI" id="CHEBI:15378"/>
        <dbReference type="ChEBI" id="CHEBI:57287"/>
        <dbReference type="ChEBI" id="CHEBI:57288"/>
        <dbReference type="ChEBI" id="CHEBI:78522"/>
        <dbReference type="ChEBI" id="CHEBI:232036"/>
    </reaction>
</comment>
<keyword evidence="8" id="KW-1185">Reference proteome</keyword>
<dbReference type="PANTHER" id="PTHR36449:SF1">
    <property type="entry name" value="ACETYLTRANSFERASE"/>
    <property type="match status" value="1"/>
</dbReference>
<dbReference type="Proteomes" id="UP000316545">
    <property type="component" value="Unassembled WGS sequence"/>
</dbReference>
<keyword evidence="1" id="KW-0678">Repressor</keyword>
<keyword evidence="4" id="KW-0012">Acyltransferase</keyword>
<keyword evidence="2" id="KW-1277">Toxin-antitoxin system</keyword>
<evidence type="ECO:0000256" key="3">
    <source>
        <dbReference type="ARBA" id="ARBA00022679"/>
    </source>
</evidence>
<dbReference type="Gene3D" id="3.40.630.30">
    <property type="match status" value="1"/>
</dbReference>
<feature type="domain" description="N-acetyltransferase" evidence="6">
    <location>
        <begin position="3"/>
        <end position="164"/>
    </location>
</feature>
<evidence type="ECO:0000256" key="5">
    <source>
        <dbReference type="ARBA" id="ARBA00049880"/>
    </source>
</evidence>
<comment type="caution">
    <text evidence="7">The sequence shown here is derived from an EMBL/GenBank/DDBJ whole genome shotgun (WGS) entry which is preliminary data.</text>
</comment>
<keyword evidence="3 7" id="KW-0808">Transferase</keyword>
<evidence type="ECO:0000256" key="4">
    <source>
        <dbReference type="ARBA" id="ARBA00023315"/>
    </source>
</evidence>
<reference evidence="7 8" key="1">
    <citation type="submission" date="2019-06" db="EMBL/GenBank/DDBJ databases">
        <title>Genomic Encyclopedia of Type Strains, Phase IV (KMG-V): Genome sequencing to study the core and pangenomes of soil and plant-associated prokaryotes.</title>
        <authorList>
            <person name="Whitman W."/>
        </authorList>
    </citation>
    <scope>NUCLEOTIDE SEQUENCE [LARGE SCALE GENOMIC DNA]</scope>
    <source>
        <strain evidence="7 8">BR 11865</strain>
    </source>
</reference>
<evidence type="ECO:0000313" key="7">
    <source>
        <dbReference type="EMBL" id="TWB13761.1"/>
    </source>
</evidence>
<evidence type="ECO:0000256" key="1">
    <source>
        <dbReference type="ARBA" id="ARBA00022491"/>
    </source>
</evidence>
<dbReference type="RefSeq" id="WP_145620520.1">
    <property type="nucleotide sequence ID" value="NZ_JAYNFR010000060.1"/>
</dbReference>
<dbReference type="AlphaFoldDB" id="A0A560EWM0"/>
<dbReference type="Pfam" id="PF13673">
    <property type="entry name" value="Acetyltransf_10"/>
    <property type="match status" value="1"/>
</dbReference>
<name>A0A560EWM0_9PROT</name>